<sequence>MSHEAQNLASGRLARLAAILAGSTVAVLVICFVLWRAWISVSAPAPRPDEPRLQAEPRRALEQFRRRQRNEDRWSWVDREHGIARIPVERAMQLMAKEGRRER</sequence>
<reference evidence="2 3" key="1">
    <citation type="journal article" date="2011" name="Curr. Microbiol.">
        <title>Luteibacter jiangsuensis sp. nov.: a methamidophos-degrading bacterium isolated from a methamidophos-manufacturing factory.</title>
        <authorList>
            <person name="Wang L."/>
            <person name="Wang G.L."/>
            <person name="Li S.P."/>
            <person name="Jiang J.D."/>
        </authorList>
    </citation>
    <scope>NUCLEOTIDE SEQUENCE [LARGE SCALE GENOMIC DNA]</scope>
    <source>
        <strain evidence="2 3">CGMCC 1.10133</strain>
    </source>
</reference>
<evidence type="ECO:0000313" key="3">
    <source>
        <dbReference type="Proteomes" id="UP001429601"/>
    </source>
</evidence>
<dbReference type="EMBL" id="JAAQQR010000009">
    <property type="protein sequence ID" value="NID06469.1"/>
    <property type="molecule type" value="Genomic_DNA"/>
</dbReference>
<dbReference type="Proteomes" id="UP001429601">
    <property type="component" value="Unassembled WGS sequence"/>
</dbReference>
<keyword evidence="3" id="KW-1185">Reference proteome</keyword>
<proteinExistence type="predicted"/>
<feature type="transmembrane region" description="Helical" evidence="1">
    <location>
        <begin position="16"/>
        <end position="38"/>
    </location>
</feature>
<dbReference type="RefSeq" id="WP_167128916.1">
    <property type="nucleotide sequence ID" value="NZ_JAAQQR010000009.1"/>
</dbReference>
<gene>
    <name evidence="2" type="ORF">HBF26_16360</name>
</gene>
<keyword evidence="1" id="KW-0812">Transmembrane</keyword>
<accession>A0ABX0Q7I1</accession>
<keyword evidence="1" id="KW-0472">Membrane</keyword>
<evidence type="ECO:0000256" key="1">
    <source>
        <dbReference type="SAM" id="Phobius"/>
    </source>
</evidence>
<protein>
    <submittedName>
        <fullName evidence="2">Uncharacterized protein</fullName>
    </submittedName>
</protein>
<evidence type="ECO:0000313" key="2">
    <source>
        <dbReference type="EMBL" id="NID06469.1"/>
    </source>
</evidence>
<name>A0ABX0Q7I1_9GAMM</name>
<organism evidence="2 3">
    <name type="scientific">Luteibacter jiangsuensis</name>
    <dbReference type="NCBI Taxonomy" id="637577"/>
    <lineage>
        <taxon>Bacteria</taxon>
        <taxon>Pseudomonadati</taxon>
        <taxon>Pseudomonadota</taxon>
        <taxon>Gammaproteobacteria</taxon>
        <taxon>Lysobacterales</taxon>
        <taxon>Rhodanobacteraceae</taxon>
        <taxon>Luteibacter</taxon>
    </lineage>
</organism>
<comment type="caution">
    <text evidence="2">The sequence shown here is derived from an EMBL/GenBank/DDBJ whole genome shotgun (WGS) entry which is preliminary data.</text>
</comment>
<keyword evidence="1" id="KW-1133">Transmembrane helix</keyword>